<reference evidence="1 2" key="1">
    <citation type="journal article" date="2020" name="ISME J.">
        <title>Comparative genomics reveals insights into cyanobacterial evolution and habitat adaptation.</title>
        <authorList>
            <person name="Chen M.Y."/>
            <person name="Teng W.K."/>
            <person name="Zhao L."/>
            <person name="Hu C.X."/>
            <person name="Zhou Y.K."/>
            <person name="Han B.P."/>
            <person name="Song L.R."/>
            <person name="Shu W.S."/>
        </authorList>
    </citation>
    <scope>NUCLEOTIDE SEQUENCE [LARGE SCALE GENOMIC DNA]</scope>
    <source>
        <strain evidence="1 2">FACHB-130</strain>
    </source>
</reference>
<evidence type="ECO:0000313" key="1">
    <source>
        <dbReference type="EMBL" id="MBD2598605.1"/>
    </source>
</evidence>
<proteinExistence type="predicted"/>
<name>A0ABR8G5P9_9NOSO</name>
<dbReference type="RefSeq" id="WP_190675745.1">
    <property type="nucleotide sequence ID" value="NZ_JACJTB010000085.1"/>
</dbReference>
<organism evidence="1 2">
    <name type="scientific">Nostoc spongiaeforme FACHB-130</name>
    <dbReference type="NCBI Taxonomy" id="1357510"/>
    <lineage>
        <taxon>Bacteria</taxon>
        <taxon>Bacillati</taxon>
        <taxon>Cyanobacteriota</taxon>
        <taxon>Cyanophyceae</taxon>
        <taxon>Nostocales</taxon>
        <taxon>Nostocaceae</taxon>
        <taxon>Nostoc</taxon>
    </lineage>
</organism>
<comment type="caution">
    <text evidence="1">The sequence shown here is derived from an EMBL/GenBank/DDBJ whole genome shotgun (WGS) entry which is preliminary data.</text>
</comment>
<dbReference type="EMBL" id="JACJTB010000085">
    <property type="protein sequence ID" value="MBD2598605.1"/>
    <property type="molecule type" value="Genomic_DNA"/>
</dbReference>
<dbReference type="Proteomes" id="UP000603457">
    <property type="component" value="Unassembled WGS sequence"/>
</dbReference>
<sequence>MLRKLEELSNSELIQLFESATIFDDEGDLMDELENFTKERFGKCFTIQVDVSVHDIYRELARRFVNHLKSNNL</sequence>
<keyword evidence="2" id="KW-1185">Reference proteome</keyword>
<accession>A0ABR8G5P9</accession>
<protein>
    <submittedName>
        <fullName evidence="1">Uncharacterized protein</fullName>
    </submittedName>
</protein>
<gene>
    <name evidence="1" type="ORF">H6G74_30550</name>
</gene>
<evidence type="ECO:0000313" key="2">
    <source>
        <dbReference type="Proteomes" id="UP000603457"/>
    </source>
</evidence>